<protein>
    <submittedName>
        <fullName evidence="1">Type II toxin-antitoxin system VapC family toxin</fullName>
    </submittedName>
</protein>
<gene>
    <name evidence="1" type="ORF">TU35_006270</name>
</gene>
<evidence type="ECO:0000313" key="2">
    <source>
        <dbReference type="Proteomes" id="UP000033636"/>
    </source>
</evidence>
<evidence type="ECO:0000313" key="1">
    <source>
        <dbReference type="EMBL" id="MFB6490833.1"/>
    </source>
</evidence>
<sequence length="135" mass="14968">MSLFDASAIVNLLKRGRASVFVGGYTIELARYEAANAIWKEQRIGKLDEETALRFLSLIRKALEILEVVPIAGLEEGIYRLAVGEGLTFYDAAYLYVAIHNKLALVTDDVELRERGAKYVVAKASSDLALSYPTR</sequence>
<dbReference type="Proteomes" id="UP000033636">
    <property type="component" value="Unassembled WGS sequence"/>
</dbReference>
<proteinExistence type="predicted"/>
<organism evidence="1 2">
    <name type="scientific">Thermoproteus sp. AZ2</name>
    <dbReference type="NCBI Taxonomy" id="1609232"/>
    <lineage>
        <taxon>Archaea</taxon>
        <taxon>Thermoproteota</taxon>
        <taxon>Thermoprotei</taxon>
        <taxon>Thermoproteales</taxon>
        <taxon>Thermoproteaceae</taxon>
        <taxon>Thermoproteus</taxon>
    </lineage>
</organism>
<accession>A0ACC6V1L1</accession>
<dbReference type="EMBL" id="JZWT02000015">
    <property type="protein sequence ID" value="MFB6490833.1"/>
    <property type="molecule type" value="Genomic_DNA"/>
</dbReference>
<reference evidence="1" key="1">
    <citation type="submission" date="2024-07" db="EMBL/GenBank/DDBJ databases">
        <title>Metagenome and Metagenome-Assembled Genomes of Archaea from a hot spring from the geothermal field of Los Azufres, Mexico.</title>
        <authorList>
            <person name="Marin-Paredes R."/>
            <person name="Martinez-Romero E."/>
            <person name="Servin-Garciduenas L.E."/>
        </authorList>
    </citation>
    <scope>NUCLEOTIDE SEQUENCE</scope>
</reference>
<comment type="caution">
    <text evidence="1">The sequence shown here is derived from an EMBL/GenBank/DDBJ whole genome shotgun (WGS) entry which is preliminary data.</text>
</comment>
<name>A0ACC6V1L1_9CREN</name>